<keyword evidence="12 16" id="KW-0694">RNA-binding</keyword>
<evidence type="ECO:0000256" key="2">
    <source>
        <dbReference type="ARBA" id="ARBA00004496"/>
    </source>
</evidence>
<feature type="binding site" evidence="16">
    <location>
        <position position="156"/>
    </location>
    <ligand>
        <name>Zn(2+)</name>
        <dbReference type="ChEBI" id="CHEBI:29105"/>
    </ligand>
</feature>
<dbReference type="GO" id="GO:0006431">
    <property type="term" value="P:methionyl-tRNA aminoacylation"/>
    <property type="evidence" value="ECO:0007669"/>
    <property type="project" value="UniProtKB-UniRule"/>
</dbReference>
<dbReference type="InterPro" id="IPR014758">
    <property type="entry name" value="Met-tRNA_synth"/>
</dbReference>
<reference evidence="18" key="1">
    <citation type="journal article" date="2019" name="PLoS Negl. Trop. Dis.">
        <title>Revisiting the worldwide diversity of Leptospira species in the environment.</title>
        <authorList>
            <person name="Vincent A.T."/>
            <person name="Schiettekatte O."/>
            <person name="Bourhy P."/>
            <person name="Veyrier F.J."/>
            <person name="Picardeau M."/>
        </authorList>
    </citation>
    <scope>NUCLEOTIDE SEQUENCE [LARGE SCALE GENOMIC DNA]</scope>
    <source>
        <strain evidence="18">201300427</strain>
    </source>
</reference>
<evidence type="ECO:0000256" key="15">
    <source>
        <dbReference type="ARBA" id="ARBA00047364"/>
    </source>
</evidence>
<dbReference type="AlphaFoldDB" id="A0A4R9LVP2"/>
<keyword evidence="9 16" id="KW-0547">Nucleotide-binding</keyword>
<evidence type="ECO:0000256" key="7">
    <source>
        <dbReference type="ARBA" id="ARBA00022598"/>
    </source>
</evidence>
<comment type="similarity">
    <text evidence="3 16">Belongs to the class-I aminoacyl-tRNA synthetase family. MetG type 1 subfamily.</text>
</comment>
<comment type="caution">
    <text evidence="18">The sequence shown here is derived from an EMBL/GenBank/DDBJ whole genome shotgun (WGS) entry which is preliminary data.</text>
</comment>
<keyword evidence="10 16" id="KW-0862">Zinc</keyword>
<dbReference type="GO" id="GO:0046872">
    <property type="term" value="F:metal ion binding"/>
    <property type="evidence" value="ECO:0007669"/>
    <property type="project" value="UniProtKB-KW"/>
</dbReference>
<evidence type="ECO:0000256" key="4">
    <source>
        <dbReference type="ARBA" id="ARBA00011738"/>
    </source>
</evidence>
<evidence type="ECO:0000256" key="12">
    <source>
        <dbReference type="ARBA" id="ARBA00022884"/>
    </source>
</evidence>
<dbReference type="Gene3D" id="2.20.28.20">
    <property type="entry name" value="Methionyl-tRNA synthetase, Zn-domain"/>
    <property type="match status" value="1"/>
</dbReference>
<dbReference type="Pfam" id="PF19303">
    <property type="entry name" value="Anticodon_3"/>
    <property type="match status" value="1"/>
</dbReference>
<dbReference type="Gene3D" id="1.10.730.10">
    <property type="entry name" value="Isoleucyl-tRNA Synthetase, Domain 1"/>
    <property type="match status" value="1"/>
</dbReference>
<dbReference type="GO" id="GO:0005829">
    <property type="term" value="C:cytosol"/>
    <property type="evidence" value="ECO:0007669"/>
    <property type="project" value="TreeGrafter"/>
</dbReference>
<dbReference type="GO" id="GO:0000049">
    <property type="term" value="F:tRNA binding"/>
    <property type="evidence" value="ECO:0007669"/>
    <property type="project" value="UniProtKB-UniRule"/>
</dbReference>
<protein>
    <recommendedName>
        <fullName evidence="16">Methionine--tRNA ligase</fullName>
        <ecNumber evidence="16">6.1.1.10</ecNumber>
    </recommendedName>
    <alternativeName>
        <fullName evidence="16">Methionyl-tRNA synthetase</fullName>
        <shortName evidence="16">MetRS</shortName>
    </alternativeName>
</protein>
<feature type="short sequence motif" description="'KMSKS' region" evidence="16">
    <location>
        <begin position="327"/>
        <end position="331"/>
    </location>
</feature>
<proteinExistence type="inferred from homology"/>
<dbReference type="InterPro" id="IPR015413">
    <property type="entry name" value="Methionyl/Leucyl_tRNA_Synth"/>
</dbReference>
<sequence length="680" mass="77064">MSKKILVTSALPYANGSIHLGHILEAVQTDIWVRFQKLVGNECYLFCADDTHGTPIMIAAKKAGKTPEELITEVQKEHYADLTSFLVEYDNYYTTNSEENRKYSESIYLTLKKNGHISARNIEQSYCEHDKMFLPDRFIKGTCPKCGAKDQYGDSCEVCGTSYSPKDLKDSHCSLCGTTPVLKESKHLFFKLQDFQDRLKVWMEEGDRLQEGASKKLQEWFHSGLQEWDISRDGPYFGFAIPEEENKYFYVWLDAPIGYMASSLNFFKDEKKFNEFWKEGKGEIVHFIGKDILYFHGLFWPAMLMGSGYQTPSQLNVHGFLTVNGEKMSKSRGTFINASTFIRYLDPEHFRFYMACRLGNGMEDVDISFDDFVSRVNSDLIGNLVNLVSRVSTSILDKLDRKLGTLSSEGKQLLGELLAKENEIKDAYQTRNYSKVMREITSLGDKVNKYVNDYAPWNLIKTDAEKAREVVTVSSNCAKILFTYLAPVTPKISEEIKKLYQLDKLDYSNISEFLENKTLAPYAMLSKRVEDKNIQAMIQDTKDAYEKANKENVKVEVTKSETQTSSKEVNESGTITIDELAKVELRVGLIKEANHVEGADKLLNVKVDLGEKGIKNVFAGIKSSYKPEDLVGKKVVVVANLKPRQMKFGLSEAMLLASGKDSTLSLFVPDKSAEPGDLLK</sequence>
<dbReference type="PROSITE" id="PS00178">
    <property type="entry name" value="AA_TRNA_LIGASE_I"/>
    <property type="match status" value="1"/>
</dbReference>
<dbReference type="CDD" id="cd02800">
    <property type="entry name" value="tRNA_bind_EcMetRS_like"/>
    <property type="match status" value="1"/>
</dbReference>
<dbReference type="InterPro" id="IPR023458">
    <property type="entry name" value="Met-tRNA_ligase_1"/>
</dbReference>
<evidence type="ECO:0000256" key="9">
    <source>
        <dbReference type="ARBA" id="ARBA00022741"/>
    </source>
</evidence>
<dbReference type="EMBL" id="RQHW01000079">
    <property type="protein sequence ID" value="TGN17083.1"/>
    <property type="molecule type" value="Genomic_DNA"/>
</dbReference>
<dbReference type="NCBIfam" id="TIGR00399">
    <property type="entry name" value="metG_C_term"/>
    <property type="match status" value="1"/>
</dbReference>
<dbReference type="InterPro" id="IPR033911">
    <property type="entry name" value="MetRS_core"/>
</dbReference>
<dbReference type="InterPro" id="IPR002547">
    <property type="entry name" value="tRNA-bd_dom"/>
</dbReference>
<dbReference type="Gene3D" id="3.40.50.620">
    <property type="entry name" value="HUPs"/>
    <property type="match status" value="1"/>
</dbReference>
<feature type="binding site" evidence="16">
    <location>
        <position position="330"/>
    </location>
    <ligand>
        <name>ATP</name>
        <dbReference type="ChEBI" id="CHEBI:30616"/>
    </ligand>
</feature>
<keyword evidence="14 16" id="KW-0030">Aminoacyl-tRNA synthetase</keyword>
<dbReference type="PRINTS" id="PR01041">
    <property type="entry name" value="TRNASYNTHMET"/>
</dbReference>
<dbReference type="InterPro" id="IPR004495">
    <property type="entry name" value="Met-tRNA-synth_bsu_C"/>
</dbReference>
<comment type="subunit">
    <text evidence="4 16">Homodimer.</text>
</comment>
<keyword evidence="8 16" id="KW-0479">Metal-binding</keyword>
<dbReference type="InterPro" id="IPR029038">
    <property type="entry name" value="MetRS_Zn"/>
</dbReference>
<feature type="short sequence motif" description="'HIGH' region" evidence="16">
    <location>
        <begin position="12"/>
        <end position="22"/>
    </location>
</feature>
<dbReference type="GO" id="GO:0005524">
    <property type="term" value="F:ATP binding"/>
    <property type="evidence" value="ECO:0007669"/>
    <property type="project" value="UniProtKB-UniRule"/>
</dbReference>
<evidence type="ECO:0000256" key="16">
    <source>
        <dbReference type="HAMAP-Rule" id="MF_00098"/>
    </source>
</evidence>
<dbReference type="Gene3D" id="2.40.50.140">
    <property type="entry name" value="Nucleic acid-binding proteins"/>
    <property type="match status" value="1"/>
</dbReference>
<evidence type="ECO:0000256" key="8">
    <source>
        <dbReference type="ARBA" id="ARBA00022723"/>
    </source>
</evidence>
<comment type="function">
    <text evidence="1 16">Is required not only for elongation of protein synthesis but also for the initiation of all mRNA translation through initiator tRNA(fMet) aminoacylation.</text>
</comment>
<dbReference type="Pfam" id="PF09334">
    <property type="entry name" value="tRNA-synt_1g"/>
    <property type="match status" value="1"/>
</dbReference>
<keyword evidence="19" id="KW-1185">Reference proteome</keyword>
<evidence type="ECO:0000256" key="3">
    <source>
        <dbReference type="ARBA" id="ARBA00008258"/>
    </source>
</evidence>
<evidence type="ECO:0000256" key="14">
    <source>
        <dbReference type="ARBA" id="ARBA00023146"/>
    </source>
</evidence>
<evidence type="ECO:0000256" key="13">
    <source>
        <dbReference type="ARBA" id="ARBA00022917"/>
    </source>
</evidence>
<dbReference type="NCBIfam" id="NF001100">
    <property type="entry name" value="PRK00133.1"/>
    <property type="match status" value="1"/>
</dbReference>
<dbReference type="Proteomes" id="UP000298058">
    <property type="component" value="Unassembled WGS sequence"/>
</dbReference>
<dbReference type="PANTHER" id="PTHR45765:SF1">
    <property type="entry name" value="METHIONINE--TRNA LIGASE, CYTOPLASMIC"/>
    <property type="match status" value="1"/>
</dbReference>
<dbReference type="SUPFAM" id="SSF47323">
    <property type="entry name" value="Anticodon-binding domain of a subclass of class I aminoacyl-tRNA synthetases"/>
    <property type="match status" value="1"/>
</dbReference>
<dbReference type="InterPro" id="IPR009080">
    <property type="entry name" value="tRNAsynth_Ia_anticodon-bd"/>
</dbReference>
<organism evidence="18 19">
    <name type="scientific">Leptospira idonii</name>
    <dbReference type="NCBI Taxonomy" id="1193500"/>
    <lineage>
        <taxon>Bacteria</taxon>
        <taxon>Pseudomonadati</taxon>
        <taxon>Spirochaetota</taxon>
        <taxon>Spirochaetia</taxon>
        <taxon>Leptospirales</taxon>
        <taxon>Leptospiraceae</taxon>
        <taxon>Leptospira</taxon>
    </lineage>
</organism>
<feature type="domain" description="TRNA-binding" evidence="17">
    <location>
        <begin position="579"/>
        <end position="680"/>
    </location>
</feature>
<comment type="cofactor">
    <cofactor evidence="16">
        <name>Zn(2+)</name>
        <dbReference type="ChEBI" id="CHEBI:29105"/>
    </cofactor>
    <text evidence="16">Binds 1 zinc ion per subunit.</text>
</comment>
<feature type="binding site" evidence="16">
    <location>
        <position position="159"/>
    </location>
    <ligand>
        <name>Zn(2+)</name>
        <dbReference type="ChEBI" id="CHEBI:29105"/>
    </ligand>
</feature>
<evidence type="ECO:0000256" key="5">
    <source>
        <dbReference type="ARBA" id="ARBA00022490"/>
    </source>
</evidence>
<dbReference type="InterPro" id="IPR012340">
    <property type="entry name" value="NA-bd_OB-fold"/>
</dbReference>
<dbReference type="PANTHER" id="PTHR45765">
    <property type="entry name" value="METHIONINE--TRNA LIGASE"/>
    <property type="match status" value="1"/>
</dbReference>
<accession>A0A4R9LVP2</accession>
<dbReference type="InterPro" id="IPR041872">
    <property type="entry name" value="Anticodon_Met"/>
</dbReference>
<evidence type="ECO:0000256" key="1">
    <source>
        <dbReference type="ARBA" id="ARBA00003314"/>
    </source>
</evidence>
<dbReference type="FunFam" id="2.40.50.140:FF:000042">
    <property type="entry name" value="Methionine--tRNA ligase"/>
    <property type="match status" value="1"/>
</dbReference>
<dbReference type="Pfam" id="PF01588">
    <property type="entry name" value="tRNA_bind"/>
    <property type="match status" value="1"/>
</dbReference>
<dbReference type="GO" id="GO:0004825">
    <property type="term" value="F:methionine-tRNA ligase activity"/>
    <property type="evidence" value="ECO:0007669"/>
    <property type="project" value="UniProtKB-UniRule"/>
</dbReference>
<dbReference type="OrthoDB" id="9810191at2"/>
<dbReference type="SUPFAM" id="SSF52374">
    <property type="entry name" value="Nucleotidylyl transferase"/>
    <property type="match status" value="1"/>
</dbReference>
<keyword evidence="11 16" id="KW-0067">ATP-binding</keyword>
<evidence type="ECO:0000259" key="17">
    <source>
        <dbReference type="PROSITE" id="PS50886"/>
    </source>
</evidence>
<keyword evidence="5 16" id="KW-0963">Cytoplasm</keyword>
<dbReference type="SUPFAM" id="SSF57770">
    <property type="entry name" value="Methionyl-tRNA synthetase (MetRS), Zn-domain"/>
    <property type="match status" value="1"/>
</dbReference>
<dbReference type="PROSITE" id="PS50886">
    <property type="entry name" value="TRBD"/>
    <property type="match status" value="1"/>
</dbReference>
<evidence type="ECO:0000256" key="11">
    <source>
        <dbReference type="ARBA" id="ARBA00022840"/>
    </source>
</evidence>
<dbReference type="NCBIfam" id="TIGR00398">
    <property type="entry name" value="metG"/>
    <property type="match status" value="1"/>
</dbReference>
<feature type="binding site" evidence="16">
    <location>
        <position position="146"/>
    </location>
    <ligand>
        <name>Zn(2+)</name>
        <dbReference type="ChEBI" id="CHEBI:29105"/>
    </ligand>
</feature>
<evidence type="ECO:0000313" key="19">
    <source>
        <dbReference type="Proteomes" id="UP000298058"/>
    </source>
</evidence>
<comment type="subcellular location">
    <subcellularLocation>
        <location evidence="2 16">Cytoplasm</location>
    </subcellularLocation>
</comment>
<keyword evidence="7 16" id="KW-0436">Ligase</keyword>
<evidence type="ECO:0000256" key="6">
    <source>
        <dbReference type="ARBA" id="ARBA00022555"/>
    </source>
</evidence>
<name>A0A4R9LVP2_9LEPT</name>
<evidence type="ECO:0000313" key="18">
    <source>
        <dbReference type="EMBL" id="TGN17083.1"/>
    </source>
</evidence>
<keyword evidence="6 16" id="KW-0820">tRNA-binding</keyword>
<gene>
    <name evidence="16" type="primary">metG</name>
    <name evidence="18" type="ORF">EHS15_18045</name>
</gene>
<feature type="binding site" evidence="16">
    <location>
        <position position="143"/>
    </location>
    <ligand>
        <name>Zn(2+)</name>
        <dbReference type="ChEBI" id="CHEBI:29105"/>
    </ligand>
</feature>
<dbReference type="InterPro" id="IPR014729">
    <property type="entry name" value="Rossmann-like_a/b/a_fold"/>
</dbReference>
<comment type="catalytic activity">
    <reaction evidence="15 16">
        <text>tRNA(Met) + L-methionine + ATP = L-methionyl-tRNA(Met) + AMP + diphosphate</text>
        <dbReference type="Rhea" id="RHEA:13481"/>
        <dbReference type="Rhea" id="RHEA-COMP:9667"/>
        <dbReference type="Rhea" id="RHEA-COMP:9698"/>
        <dbReference type="ChEBI" id="CHEBI:30616"/>
        <dbReference type="ChEBI" id="CHEBI:33019"/>
        <dbReference type="ChEBI" id="CHEBI:57844"/>
        <dbReference type="ChEBI" id="CHEBI:78442"/>
        <dbReference type="ChEBI" id="CHEBI:78530"/>
        <dbReference type="ChEBI" id="CHEBI:456215"/>
        <dbReference type="EC" id="6.1.1.10"/>
    </reaction>
</comment>
<dbReference type="CDD" id="cd00814">
    <property type="entry name" value="MetRS_core"/>
    <property type="match status" value="1"/>
</dbReference>
<dbReference type="SUPFAM" id="SSF50249">
    <property type="entry name" value="Nucleic acid-binding proteins"/>
    <property type="match status" value="1"/>
</dbReference>
<dbReference type="InterPro" id="IPR001412">
    <property type="entry name" value="aa-tRNA-synth_I_CS"/>
</dbReference>
<keyword evidence="13 16" id="KW-0648">Protein biosynthesis</keyword>
<dbReference type="EC" id="6.1.1.10" evidence="16"/>
<dbReference type="HAMAP" id="MF_00098">
    <property type="entry name" value="Met_tRNA_synth_type1"/>
    <property type="match status" value="1"/>
</dbReference>
<dbReference type="FunFam" id="2.20.28.20:FF:000001">
    <property type="entry name" value="Methionine--tRNA ligase"/>
    <property type="match status" value="1"/>
</dbReference>
<evidence type="ECO:0000256" key="10">
    <source>
        <dbReference type="ARBA" id="ARBA00022833"/>
    </source>
</evidence>